<name>A0ABD4TMB6_9EURY</name>
<dbReference type="GO" id="GO:0016787">
    <property type="term" value="F:hydrolase activity"/>
    <property type="evidence" value="ECO:0007669"/>
    <property type="project" value="UniProtKB-KW"/>
</dbReference>
<comment type="cofactor">
    <cofactor evidence="9">
        <name>Mg(2+)</name>
        <dbReference type="ChEBI" id="CHEBI:18420"/>
    </cofactor>
    <cofactor evidence="9">
        <name>Mn(2+)</name>
        <dbReference type="ChEBI" id="CHEBI:29035"/>
    </cofactor>
</comment>
<dbReference type="PANTHER" id="PTHR34353">
    <property type="entry name" value="CRISPR-ASSOCIATED ENDONUCLEASE CAS1 1"/>
    <property type="match status" value="1"/>
</dbReference>
<dbReference type="GO" id="GO:0043571">
    <property type="term" value="P:maintenance of CRISPR repeat elements"/>
    <property type="evidence" value="ECO:0007669"/>
    <property type="project" value="UniProtKB-UniRule"/>
</dbReference>
<evidence type="ECO:0000256" key="2">
    <source>
        <dbReference type="ARBA" id="ARBA00022723"/>
    </source>
</evidence>
<dbReference type="HAMAP" id="MF_01470">
    <property type="entry name" value="Cas1"/>
    <property type="match status" value="1"/>
</dbReference>
<keyword evidence="4 9" id="KW-0378">Hydrolase</keyword>
<keyword evidence="2 9" id="KW-0479">Metal-binding</keyword>
<dbReference type="EC" id="3.1.-.-" evidence="9"/>
<comment type="caution">
    <text evidence="9">Lacks conserved residue(s) required for the propagation of feature annotation.</text>
</comment>
<keyword evidence="11" id="KW-1185">Reference proteome</keyword>
<reference evidence="10 11" key="1">
    <citation type="submission" date="2019-08" db="EMBL/GenBank/DDBJ databases">
        <authorList>
            <person name="Chen S.-C."/>
            <person name="Lai M.-C."/>
            <person name="You Y.-T."/>
        </authorList>
    </citation>
    <scope>NUCLEOTIDE SEQUENCE [LARGE SCALE GENOMIC DNA]</scope>
    <source>
        <strain evidence="10 11">P2F9704a</strain>
    </source>
</reference>
<evidence type="ECO:0000313" key="11">
    <source>
        <dbReference type="Proteomes" id="UP001524383"/>
    </source>
</evidence>
<keyword evidence="6 9" id="KW-0051">Antiviral defense</keyword>
<evidence type="ECO:0000256" key="1">
    <source>
        <dbReference type="ARBA" id="ARBA00022722"/>
    </source>
</evidence>
<keyword evidence="8 9" id="KW-0464">Manganese</keyword>
<proteinExistence type="inferred from homology"/>
<evidence type="ECO:0000313" key="10">
    <source>
        <dbReference type="EMBL" id="MCQ1538923.1"/>
    </source>
</evidence>
<evidence type="ECO:0000256" key="9">
    <source>
        <dbReference type="HAMAP-Rule" id="MF_01470"/>
    </source>
</evidence>
<dbReference type="Proteomes" id="UP001524383">
    <property type="component" value="Unassembled WGS sequence"/>
</dbReference>
<evidence type="ECO:0000256" key="4">
    <source>
        <dbReference type="ARBA" id="ARBA00022801"/>
    </source>
</evidence>
<dbReference type="GO" id="GO:0046872">
    <property type="term" value="F:metal ion binding"/>
    <property type="evidence" value="ECO:0007669"/>
    <property type="project" value="UniProtKB-UniRule"/>
</dbReference>
<dbReference type="InterPro" id="IPR050646">
    <property type="entry name" value="Cas1"/>
</dbReference>
<dbReference type="Pfam" id="PF01867">
    <property type="entry name" value="Cas_Cas1"/>
    <property type="match status" value="1"/>
</dbReference>
<evidence type="ECO:0000256" key="5">
    <source>
        <dbReference type="ARBA" id="ARBA00022842"/>
    </source>
</evidence>
<comment type="subunit">
    <text evidence="9">Homodimer, forms a heterotetramer with a Cas2 homodimer.</text>
</comment>
<sequence>MVAMKVPWYAIWGYGAHIKSTPGLLYVQKRAQQSSYSIDAINHLLLVGGHTIQTATINRLLEKGASISFFDAHGTPLGTLTPFGTSKNEETWCLQTSAPSHRYVLEFVRSSMKSRLLWLEELDKSLESGLFYRGEHDVLVQSQSEIEYLVRIEEIRRLHTLTTDMYYEILSRMLPSALDYRRRTRRPHFDPVNSMLSFGYALLFGNACVAIIGAHLNPDHGLLNQGAGGLVYDIIEPLKRTMVDSTVFELARESITKADYELSQTRCVLSDELVSRLLERLYTTIDQKIIDTNVYAYLNSLEKGREFSYVF</sequence>
<comment type="similarity">
    <text evidence="9">Belongs to the CRISPR-associated endonuclease Cas1 family.</text>
</comment>
<evidence type="ECO:0000256" key="6">
    <source>
        <dbReference type="ARBA" id="ARBA00023118"/>
    </source>
</evidence>
<feature type="binding site" evidence="9">
    <location>
        <position position="236"/>
    </location>
    <ligand>
        <name>Mn(2+)</name>
        <dbReference type="ChEBI" id="CHEBI:29035"/>
    </ligand>
</feature>
<gene>
    <name evidence="9 10" type="primary">cas1</name>
    <name evidence="10" type="ORF">FTO68_08005</name>
</gene>
<dbReference type="InterPro" id="IPR042206">
    <property type="entry name" value="CRISPR-assoc_Cas1_C"/>
</dbReference>
<comment type="caution">
    <text evidence="10">The sequence shown here is derived from an EMBL/GenBank/DDBJ whole genome shotgun (WGS) entry which is preliminary data.</text>
</comment>
<evidence type="ECO:0000256" key="7">
    <source>
        <dbReference type="ARBA" id="ARBA00023125"/>
    </source>
</evidence>
<keyword evidence="3 9" id="KW-0255">Endonuclease</keyword>
<keyword evidence="1 9" id="KW-0540">Nuclease</keyword>
<dbReference type="Gene3D" id="1.20.120.920">
    <property type="entry name" value="CRISPR-associated endonuclease Cas1, C-terminal domain"/>
    <property type="match status" value="1"/>
</dbReference>
<dbReference type="GO" id="GO:0004519">
    <property type="term" value="F:endonuclease activity"/>
    <property type="evidence" value="ECO:0007669"/>
    <property type="project" value="UniProtKB-UniRule"/>
</dbReference>
<evidence type="ECO:0000256" key="3">
    <source>
        <dbReference type="ARBA" id="ARBA00022759"/>
    </source>
</evidence>
<dbReference type="InterPro" id="IPR002729">
    <property type="entry name" value="CRISPR-assoc_Cas1"/>
</dbReference>
<dbReference type="Gene3D" id="3.100.10.20">
    <property type="entry name" value="CRISPR-associated endonuclease Cas1, N-terminal domain"/>
    <property type="match status" value="1"/>
</dbReference>
<keyword evidence="5 9" id="KW-0460">Magnesium</keyword>
<organism evidence="10 11">
    <name type="scientific">Methanocalculus taiwanensis</name>
    <dbReference type="NCBI Taxonomy" id="106207"/>
    <lineage>
        <taxon>Archaea</taxon>
        <taxon>Methanobacteriati</taxon>
        <taxon>Methanobacteriota</taxon>
        <taxon>Stenosarchaea group</taxon>
        <taxon>Methanomicrobia</taxon>
        <taxon>Methanomicrobiales</taxon>
        <taxon>Methanocalculaceae</taxon>
        <taxon>Methanocalculus</taxon>
    </lineage>
</organism>
<dbReference type="CDD" id="cd09634">
    <property type="entry name" value="Cas1_I-II-III"/>
    <property type="match status" value="1"/>
</dbReference>
<comment type="function">
    <text evidence="9">CRISPR (clustered regularly interspaced short palindromic repeat), is an adaptive immune system that provides protection against mobile genetic elements (viruses, transposable elements and conjugative plasmids). CRISPR clusters contain spacers, sequences complementary to antecedent mobile elements, and target invading nucleic acids. CRISPR clusters are transcribed and processed into CRISPR RNA (crRNA). Acts as a dsDNA endonuclease. Involved in the integration of spacer DNA into the CRISPR cassette.</text>
</comment>
<dbReference type="PANTHER" id="PTHR34353:SF2">
    <property type="entry name" value="CRISPR-ASSOCIATED ENDONUCLEASE CAS1 1"/>
    <property type="match status" value="1"/>
</dbReference>
<dbReference type="EMBL" id="VOTZ01000016">
    <property type="protein sequence ID" value="MCQ1538923.1"/>
    <property type="molecule type" value="Genomic_DNA"/>
</dbReference>
<dbReference type="InterPro" id="IPR042211">
    <property type="entry name" value="CRISPR-assoc_Cas1_N"/>
</dbReference>
<dbReference type="AlphaFoldDB" id="A0ABD4TMB6"/>
<accession>A0ABD4TMB6</accession>
<dbReference type="GO" id="GO:0003677">
    <property type="term" value="F:DNA binding"/>
    <property type="evidence" value="ECO:0007669"/>
    <property type="project" value="UniProtKB-KW"/>
</dbReference>
<dbReference type="GO" id="GO:0051607">
    <property type="term" value="P:defense response to virus"/>
    <property type="evidence" value="ECO:0007669"/>
    <property type="project" value="UniProtKB-UniRule"/>
</dbReference>
<evidence type="ECO:0000256" key="8">
    <source>
        <dbReference type="ARBA" id="ARBA00023211"/>
    </source>
</evidence>
<protein>
    <recommendedName>
        <fullName evidence="9">CRISPR-associated endonuclease Cas1</fullName>
        <ecNumber evidence="9">3.1.-.-</ecNumber>
    </recommendedName>
</protein>
<keyword evidence="7 9" id="KW-0238">DNA-binding</keyword>
<dbReference type="NCBIfam" id="TIGR00287">
    <property type="entry name" value="cas1"/>
    <property type="match status" value="1"/>
</dbReference>